<keyword evidence="1" id="KW-1133">Transmembrane helix</keyword>
<dbReference type="AlphaFoldDB" id="A0A1H3LUF8"/>
<keyword evidence="4" id="KW-1185">Reference proteome</keyword>
<feature type="transmembrane region" description="Helical" evidence="1">
    <location>
        <begin position="39"/>
        <end position="60"/>
    </location>
</feature>
<dbReference type="Proteomes" id="UP000199529">
    <property type="component" value="Unassembled WGS sequence"/>
</dbReference>
<protein>
    <submittedName>
        <fullName evidence="3">SNARE associated Golgi protein</fullName>
    </submittedName>
</protein>
<evidence type="ECO:0000259" key="2">
    <source>
        <dbReference type="Pfam" id="PF09335"/>
    </source>
</evidence>
<gene>
    <name evidence="3" type="ORF">SAMN05216215_103250</name>
</gene>
<evidence type="ECO:0000256" key="1">
    <source>
        <dbReference type="SAM" id="Phobius"/>
    </source>
</evidence>
<dbReference type="InterPro" id="IPR032816">
    <property type="entry name" value="VTT_dom"/>
</dbReference>
<feature type="transmembrane region" description="Helical" evidence="1">
    <location>
        <begin position="122"/>
        <end position="140"/>
    </location>
</feature>
<dbReference type="Pfam" id="PF09335">
    <property type="entry name" value="VTT_dom"/>
    <property type="match status" value="1"/>
</dbReference>
<evidence type="ECO:0000313" key="4">
    <source>
        <dbReference type="Proteomes" id="UP000199529"/>
    </source>
</evidence>
<sequence length="164" mass="17488">MIGWLLATAGTAALGSVFPLVNIELYLLGVVSTVDGVPWWAFGLAAAVGQVAGKTLFYLAGKGGFALGERLRKRVEAKRKGRWAGWFEKFHQRTEERPWWGLGVLCLSAVPGIPPYSLMCFLSGAAGIPLVGFLLASLVGRSAHFLIVAGAPELLHWLPTALGS</sequence>
<keyword evidence="1" id="KW-0472">Membrane</keyword>
<dbReference type="RefSeq" id="WP_093271228.1">
    <property type="nucleotide sequence ID" value="NZ_FNOK01000032.1"/>
</dbReference>
<reference evidence="4" key="1">
    <citation type="submission" date="2016-10" db="EMBL/GenBank/DDBJ databases">
        <authorList>
            <person name="Varghese N."/>
            <person name="Submissions S."/>
        </authorList>
    </citation>
    <scope>NUCLEOTIDE SEQUENCE [LARGE SCALE GENOMIC DNA]</scope>
    <source>
        <strain evidence="4">CGMCC 4.3530</strain>
    </source>
</reference>
<dbReference type="STRING" id="418495.SAMN05216215_103250"/>
<proteinExistence type="predicted"/>
<keyword evidence="1" id="KW-0812">Transmembrane</keyword>
<dbReference type="EMBL" id="FNOK01000032">
    <property type="protein sequence ID" value="SDY67709.1"/>
    <property type="molecule type" value="Genomic_DNA"/>
</dbReference>
<accession>A0A1H3LUF8</accession>
<evidence type="ECO:0000313" key="3">
    <source>
        <dbReference type="EMBL" id="SDY67709.1"/>
    </source>
</evidence>
<name>A0A1H3LUF8_9PSEU</name>
<feature type="domain" description="VTT" evidence="2">
    <location>
        <begin position="29"/>
        <end position="149"/>
    </location>
</feature>
<organism evidence="3 4">
    <name type="scientific">Saccharopolyspora shandongensis</name>
    <dbReference type="NCBI Taxonomy" id="418495"/>
    <lineage>
        <taxon>Bacteria</taxon>
        <taxon>Bacillati</taxon>
        <taxon>Actinomycetota</taxon>
        <taxon>Actinomycetes</taxon>
        <taxon>Pseudonocardiales</taxon>
        <taxon>Pseudonocardiaceae</taxon>
        <taxon>Saccharopolyspora</taxon>
    </lineage>
</organism>
<dbReference type="OrthoDB" id="3700600at2"/>